<dbReference type="InterPro" id="IPR014030">
    <property type="entry name" value="Ketoacyl_synth_N"/>
</dbReference>
<accession>A0AAV1VY11</accession>
<comment type="caution">
    <text evidence="4">The sequence shown here is derived from an EMBL/GenBank/DDBJ whole genome shotgun (WGS) entry which is preliminary data.</text>
</comment>
<dbReference type="Gene3D" id="3.40.47.10">
    <property type="match status" value="1"/>
</dbReference>
<dbReference type="InterPro" id="IPR016039">
    <property type="entry name" value="Thiolase-like"/>
</dbReference>
<reference evidence="4 5" key="1">
    <citation type="submission" date="2024-03" db="EMBL/GenBank/DDBJ databases">
        <authorList>
            <person name="Martinez-Hernandez J."/>
        </authorList>
    </citation>
    <scope>NUCLEOTIDE SEQUENCE [LARGE SCALE GENOMIC DNA]</scope>
</reference>
<evidence type="ECO:0000259" key="3">
    <source>
        <dbReference type="Pfam" id="PF00109"/>
    </source>
</evidence>
<dbReference type="SUPFAM" id="SSF47616">
    <property type="entry name" value="GST C-terminal domain-like"/>
    <property type="match status" value="1"/>
</dbReference>
<dbReference type="InterPro" id="IPR036282">
    <property type="entry name" value="Glutathione-S-Trfase_C_sf"/>
</dbReference>
<dbReference type="EMBL" id="CAXHTB010000002">
    <property type="protein sequence ID" value="CAL0301777.1"/>
    <property type="molecule type" value="Genomic_DNA"/>
</dbReference>
<evidence type="ECO:0000313" key="5">
    <source>
        <dbReference type="Proteomes" id="UP001497480"/>
    </source>
</evidence>
<sequence length="188" mass="21101">MVLMLLGRSEEKVTGVDLALAPKLYHLVIALGHFKNWAIPESLAHVRNYIKVKHRLCNFTKKSRQQKNLLQNKGSSCDRLSEIESFDCADFPTRIVGEIKSFSTEGWVAPKLSKRMDKFMLYMLIAGKKALIDGGITKDVMDELNKEKCGVLIGSGMGGMKVTSDSIEALRVSYRKLTPFSVLLQHQI</sequence>
<dbReference type="PANTHER" id="PTHR11712">
    <property type="entry name" value="POLYKETIDE SYNTHASE-RELATED"/>
    <property type="match status" value="1"/>
</dbReference>
<keyword evidence="5" id="KW-1185">Reference proteome</keyword>
<dbReference type="GO" id="GO:0009570">
    <property type="term" value="C:chloroplast stroma"/>
    <property type="evidence" value="ECO:0007669"/>
    <property type="project" value="TreeGrafter"/>
</dbReference>
<dbReference type="SUPFAM" id="SSF53901">
    <property type="entry name" value="Thiolase-like"/>
    <property type="match status" value="1"/>
</dbReference>
<evidence type="ECO:0000313" key="4">
    <source>
        <dbReference type="EMBL" id="CAL0301777.1"/>
    </source>
</evidence>
<protein>
    <recommendedName>
        <fullName evidence="1">beta-ketoacyl-[acyl-carrier-protein] synthase I</fullName>
        <ecNumber evidence="1">2.3.1.41</ecNumber>
    </recommendedName>
</protein>
<proteinExistence type="predicted"/>
<dbReference type="GO" id="GO:0004315">
    <property type="term" value="F:3-oxoacyl-[acyl-carrier-protein] synthase activity"/>
    <property type="evidence" value="ECO:0007669"/>
    <property type="project" value="UniProtKB-EC"/>
</dbReference>
<organism evidence="4 5">
    <name type="scientific">Lupinus luteus</name>
    <name type="common">European yellow lupine</name>
    <dbReference type="NCBI Taxonomy" id="3873"/>
    <lineage>
        <taxon>Eukaryota</taxon>
        <taxon>Viridiplantae</taxon>
        <taxon>Streptophyta</taxon>
        <taxon>Embryophyta</taxon>
        <taxon>Tracheophyta</taxon>
        <taxon>Spermatophyta</taxon>
        <taxon>Magnoliopsida</taxon>
        <taxon>eudicotyledons</taxon>
        <taxon>Gunneridae</taxon>
        <taxon>Pentapetalae</taxon>
        <taxon>rosids</taxon>
        <taxon>fabids</taxon>
        <taxon>Fabales</taxon>
        <taxon>Fabaceae</taxon>
        <taxon>Papilionoideae</taxon>
        <taxon>50 kb inversion clade</taxon>
        <taxon>genistoids sensu lato</taxon>
        <taxon>core genistoids</taxon>
        <taxon>Genisteae</taxon>
        <taxon>Lupinus</taxon>
    </lineage>
</organism>
<dbReference type="Proteomes" id="UP001497480">
    <property type="component" value="Unassembled WGS sequence"/>
</dbReference>
<dbReference type="EC" id="2.3.1.41" evidence="1"/>
<name>A0AAV1VY11_LUPLU</name>
<gene>
    <name evidence="4" type="ORF">LLUT_LOCUS2837</name>
</gene>
<dbReference type="AlphaFoldDB" id="A0AAV1VY11"/>
<dbReference type="PANTHER" id="PTHR11712:SF332">
    <property type="entry name" value="3-OXOACYL-[ACYL-CARRIER-PROTEIN] SYNTHASE II, CHLOROPLASTIC"/>
    <property type="match status" value="1"/>
</dbReference>
<dbReference type="Pfam" id="PF00109">
    <property type="entry name" value="ketoacyl-synt"/>
    <property type="match status" value="1"/>
</dbReference>
<keyword evidence="2" id="KW-0808">Transferase</keyword>
<dbReference type="InterPro" id="IPR000794">
    <property type="entry name" value="Beta-ketoacyl_synthase"/>
</dbReference>
<dbReference type="GO" id="GO:0005739">
    <property type="term" value="C:mitochondrion"/>
    <property type="evidence" value="ECO:0007669"/>
    <property type="project" value="TreeGrafter"/>
</dbReference>
<feature type="domain" description="Beta-ketoacyl synthase-like N-terminal" evidence="3">
    <location>
        <begin position="69"/>
        <end position="161"/>
    </location>
</feature>
<dbReference type="GO" id="GO:0006633">
    <property type="term" value="P:fatty acid biosynthetic process"/>
    <property type="evidence" value="ECO:0007669"/>
    <property type="project" value="TreeGrafter"/>
</dbReference>
<evidence type="ECO:0000256" key="1">
    <source>
        <dbReference type="ARBA" id="ARBA00013191"/>
    </source>
</evidence>
<evidence type="ECO:0000256" key="2">
    <source>
        <dbReference type="ARBA" id="ARBA00022679"/>
    </source>
</evidence>